<sequence length="85" mass="9969">MRSNIGYRIMHPLLSQLRIRSERHEASSPLRPAGVIEIVVTAKSKPLSGQFRNDVNERNDFEYLEITAVKFFRLHRQLEASMRYP</sequence>
<dbReference type="Proteomes" id="UP000007755">
    <property type="component" value="Unassembled WGS sequence"/>
</dbReference>
<evidence type="ECO:0000313" key="2">
    <source>
        <dbReference type="Proteomes" id="UP000007755"/>
    </source>
</evidence>
<name>F4WHC7_ACREC</name>
<keyword evidence="2" id="KW-1185">Reference proteome</keyword>
<dbReference type="InParanoid" id="F4WHC7"/>
<evidence type="ECO:0000313" key="1">
    <source>
        <dbReference type="EMBL" id="EGI66404.1"/>
    </source>
</evidence>
<dbReference type="EMBL" id="GL888158">
    <property type="protein sequence ID" value="EGI66404.1"/>
    <property type="molecule type" value="Genomic_DNA"/>
</dbReference>
<accession>F4WHC7</accession>
<organism evidence="2">
    <name type="scientific">Acromyrmex echinatior</name>
    <name type="common">Panamanian leafcutter ant</name>
    <name type="synonym">Acromyrmex octospinosus echinatior</name>
    <dbReference type="NCBI Taxonomy" id="103372"/>
    <lineage>
        <taxon>Eukaryota</taxon>
        <taxon>Metazoa</taxon>
        <taxon>Ecdysozoa</taxon>
        <taxon>Arthropoda</taxon>
        <taxon>Hexapoda</taxon>
        <taxon>Insecta</taxon>
        <taxon>Pterygota</taxon>
        <taxon>Neoptera</taxon>
        <taxon>Endopterygota</taxon>
        <taxon>Hymenoptera</taxon>
        <taxon>Apocrita</taxon>
        <taxon>Aculeata</taxon>
        <taxon>Formicoidea</taxon>
        <taxon>Formicidae</taxon>
        <taxon>Myrmicinae</taxon>
        <taxon>Acromyrmex</taxon>
    </lineage>
</organism>
<reference evidence="1" key="1">
    <citation type="submission" date="2011-02" db="EMBL/GenBank/DDBJ databases">
        <title>The genome of the leaf-cutting ant Acromyrmex echinatior suggests key adaptations to social evolution and fungus farming.</title>
        <authorList>
            <person name="Nygaard S."/>
            <person name="Zhang G."/>
        </authorList>
    </citation>
    <scope>NUCLEOTIDE SEQUENCE</scope>
</reference>
<gene>
    <name evidence="1" type="ORF">G5I_05087</name>
</gene>
<proteinExistence type="predicted"/>
<dbReference type="AlphaFoldDB" id="F4WHC7"/>
<protein>
    <submittedName>
        <fullName evidence="1">Uncharacterized protein</fullName>
    </submittedName>
</protein>